<dbReference type="GO" id="GO:0015940">
    <property type="term" value="P:pantothenate biosynthetic process"/>
    <property type="evidence" value="ECO:0007669"/>
    <property type="project" value="UniProtKB-UniPathway"/>
</dbReference>
<dbReference type="InterPro" id="IPR014729">
    <property type="entry name" value="Rossmann-like_a/b/a_fold"/>
</dbReference>
<evidence type="ECO:0000256" key="6">
    <source>
        <dbReference type="ARBA" id="ARBA00022741"/>
    </source>
</evidence>
<dbReference type="PANTHER" id="PTHR21299">
    <property type="entry name" value="CYTIDYLATE KINASE/PANTOATE-BETA-ALANINE LIGASE"/>
    <property type="match status" value="1"/>
</dbReference>
<dbReference type="InterPro" id="IPR003721">
    <property type="entry name" value="Pantoate_ligase"/>
</dbReference>
<sequence>MTARLVLSHDELRAAKPDGARSAVVMTMGALHEGHAQLIREARAAVGAQGCVMVTDFVNPTQFGAGEDFDRYPRTLEADVVVCTDAGADLVYAPGVGEVYGTAAPATAITVDPGPLGDLLEGAARPGHFRGMLTVVAKLMHLTAPDVALFGEKDYQQLVLITEMVKQLNFPTIVLPVETVREPDGLAMSSRNRFLTSDERALATEVPRALAVTIEVARHSGHEAAIEAGRAVLAASPGIDVDYLTITGTGLGPVEAGEARALIAVRVGATRLIDNMACIVGAA</sequence>
<dbReference type="InterPro" id="IPR042176">
    <property type="entry name" value="Pantoate_ligase_C"/>
</dbReference>
<dbReference type="HAMAP" id="MF_00158">
    <property type="entry name" value="PanC"/>
    <property type="match status" value="1"/>
</dbReference>
<dbReference type="GO" id="GO:0005524">
    <property type="term" value="F:ATP binding"/>
    <property type="evidence" value="ECO:0007669"/>
    <property type="project" value="UniProtKB-KW"/>
</dbReference>
<dbReference type="GO" id="GO:0005829">
    <property type="term" value="C:cytosol"/>
    <property type="evidence" value="ECO:0007669"/>
    <property type="project" value="TreeGrafter"/>
</dbReference>
<gene>
    <name evidence="9" type="ORF">UFOPK3402_00979</name>
</gene>
<dbReference type="Gene3D" id="3.30.1300.10">
    <property type="entry name" value="Pantoate-beta-alanine ligase, C-terminal domain"/>
    <property type="match status" value="1"/>
</dbReference>
<dbReference type="NCBIfam" id="TIGR00018">
    <property type="entry name" value="panC"/>
    <property type="match status" value="1"/>
</dbReference>
<dbReference type="SUPFAM" id="SSF52374">
    <property type="entry name" value="Nucleotidylyl transferase"/>
    <property type="match status" value="1"/>
</dbReference>
<dbReference type="Gene3D" id="3.40.50.620">
    <property type="entry name" value="HUPs"/>
    <property type="match status" value="1"/>
</dbReference>
<dbReference type="UniPathway" id="UPA00028">
    <property type="reaction ID" value="UER00005"/>
</dbReference>
<evidence type="ECO:0000256" key="7">
    <source>
        <dbReference type="ARBA" id="ARBA00022840"/>
    </source>
</evidence>
<proteinExistence type="inferred from homology"/>
<evidence type="ECO:0000256" key="2">
    <source>
        <dbReference type="ARBA" id="ARBA00009256"/>
    </source>
</evidence>
<comment type="catalytic activity">
    <reaction evidence="8">
        <text>(R)-pantoate + beta-alanine + ATP = (R)-pantothenate + AMP + diphosphate + H(+)</text>
        <dbReference type="Rhea" id="RHEA:10912"/>
        <dbReference type="ChEBI" id="CHEBI:15378"/>
        <dbReference type="ChEBI" id="CHEBI:15980"/>
        <dbReference type="ChEBI" id="CHEBI:29032"/>
        <dbReference type="ChEBI" id="CHEBI:30616"/>
        <dbReference type="ChEBI" id="CHEBI:33019"/>
        <dbReference type="ChEBI" id="CHEBI:57966"/>
        <dbReference type="ChEBI" id="CHEBI:456215"/>
        <dbReference type="EC" id="6.3.2.1"/>
    </reaction>
</comment>
<keyword evidence="4" id="KW-0436">Ligase</keyword>
<evidence type="ECO:0000256" key="5">
    <source>
        <dbReference type="ARBA" id="ARBA00022655"/>
    </source>
</evidence>
<name>A0A6J7E0E7_9ZZZZ</name>
<dbReference type="PANTHER" id="PTHR21299:SF1">
    <property type="entry name" value="PANTOATE--BETA-ALANINE LIGASE"/>
    <property type="match status" value="1"/>
</dbReference>
<evidence type="ECO:0000313" key="9">
    <source>
        <dbReference type="EMBL" id="CAB4876356.1"/>
    </source>
</evidence>
<evidence type="ECO:0000256" key="4">
    <source>
        <dbReference type="ARBA" id="ARBA00022598"/>
    </source>
</evidence>
<protein>
    <recommendedName>
        <fullName evidence="3">pantoate--beta-alanine ligase (AMP-forming)</fullName>
        <ecNumber evidence="3">6.3.2.1</ecNumber>
    </recommendedName>
</protein>
<comment type="pathway">
    <text evidence="1">Cofactor biosynthesis; (R)-pantothenate biosynthesis; (R)-pantothenate from (R)-pantoate and beta-alanine: step 1/1.</text>
</comment>
<evidence type="ECO:0000256" key="1">
    <source>
        <dbReference type="ARBA" id="ARBA00004990"/>
    </source>
</evidence>
<evidence type="ECO:0000256" key="8">
    <source>
        <dbReference type="ARBA" id="ARBA00048258"/>
    </source>
</evidence>
<dbReference type="AlphaFoldDB" id="A0A6J7E0E7"/>
<reference evidence="9" key="1">
    <citation type="submission" date="2020-05" db="EMBL/GenBank/DDBJ databases">
        <authorList>
            <person name="Chiriac C."/>
            <person name="Salcher M."/>
            <person name="Ghai R."/>
            <person name="Kavagutti S V."/>
        </authorList>
    </citation>
    <scope>NUCLEOTIDE SEQUENCE</scope>
</reference>
<dbReference type="Pfam" id="PF02569">
    <property type="entry name" value="Pantoate_ligase"/>
    <property type="match status" value="1"/>
</dbReference>
<evidence type="ECO:0000256" key="3">
    <source>
        <dbReference type="ARBA" id="ARBA00012219"/>
    </source>
</evidence>
<accession>A0A6J7E0E7</accession>
<organism evidence="9">
    <name type="scientific">freshwater metagenome</name>
    <dbReference type="NCBI Taxonomy" id="449393"/>
    <lineage>
        <taxon>unclassified sequences</taxon>
        <taxon>metagenomes</taxon>
        <taxon>ecological metagenomes</taxon>
    </lineage>
</organism>
<comment type="similarity">
    <text evidence="2">Belongs to the pantothenate synthetase family.</text>
</comment>
<dbReference type="EMBL" id="CAFBLS010000108">
    <property type="protein sequence ID" value="CAB4876356.1"/>
    <property type="molecule type" value="Genomic_DNA"/>
</dbReference>
<dbReference type="GO" id="GO:0004592">
    <property type="term" value="F:pantoate-beta-alanine ligase activity"/>
    <property type="evidence" value="ECO:0007669"/>
    <property type="project" value="UniProtKB-EC"/>
</dbReference>
<dbReference type="EC" id="6.3.2.1" evidence="3"/>
<keyword evidence="6" id="KW-0547">Nucleotide-binding</keyword>
<keyword evidence="5" id="KW-0566">Pantothenate biosynthesis</keyword>
<keyword evidence="7" id="KW-0067">ATP-binding</keyword>